<gene>
    <name evidence="2" type="ORF">AVEN_159512_1</name>
</gene>
<evidence type="ECO:0000313" key="3">
    <source>
        <dbReference type="Proteomes" id="UP000499080"/>
    </source>
</evidence>
<feature type="region of interest" description="Disordered" evidence="1">
    <location>
        <begin position="1"/>
        <end position="42"/>
    </location>
</feature>
<accession>A0A4Y2A1W0</accession>
<protein>
    <submittedName>
        <fullName evidence="2">Uncharacterized protein</fullName>
    </submittedName>
</protein>
<evidence type="ECO:0000256" key="1">
    <source>
        <dbReference type="SAM" id="MobiDB-lite"/>
    </source>
</evidence>
<sequence length="146" mass="16852">MDPACNSRKCQDSRKKGCDTIPGHESSVDIKSTKRKTVKGDDMRQRMSSLFHDSTLRDQITCDKWTDLQYIMKFRPSDTHAFYDSIPCEEQSRRQVVRKGKSTESTSDGKNKKVKIDVTSKKKKGVKKDKKIDDCNPAKSIFRKMR</sequence>
<feature type="compositionally biased region" description="Basic and acidic residues" evidence="1">
    <location>
        <begin position="107"/>
        <end position="120"/>
    </location>
</feature>
<feature type="region of interest" description="Disordered" evidence="1">
    <location>
        <begin position="93"/>
        <end position="122"/>
    </location>
</feature>
<feature type="compositionally biased region" description="Basic and acidic residues" evidence="1">
    <location>
        <begin position="9"/>
        <end position="18"/>
    </location>
</feature>
<reference evidence="2 3" key="1">
    <citation type="journal article" date="2019" name="Sci. Rep.">
        <title>Orb-weaving spider Araneus ventricosus genome elucidates the spidroin gene catalogue.</title>
        <authorList>
            <person name="Kono N."/>
            <person name="Nakamura H."/>
            <person name="Ohtoshi R."/>
            <person name="Moran D.A.P."/>
            <person name="Shinohara A."/>
            <person name="Yoshida Y."/>
            <person name="Fujiwara M."/>
            <person name="Mori M."/>
            <person name="Tomita M."/>
            <person name="Arakawa K."/>
        </authorList>
    </citation>
    <scope>NUCLEOTIDE SEQUENCE [LARGE SCALE GENOMIC DNA]</scope>
</reference>
<organism evidence="2 3">
    <name type="scientific">Araneus ventricosus</name>
    <name type="common">Orbweaver spider</name>
    <name type="synonym">Epeira ventricosa</name>
    <dbReference type="NCBI Taxonomy" id="182803"/>
    <lineage>
        <taxon>Eukaryota</taxon>
        <taxon>Metazoa</taxon>
        <taxon>Ecdysozoa</taxon>
        <taxon>Arthropoda</taxon>
        <taxon>Chelicerata</taxon>
        <taxon>Arachnida</taxon>
        <taxon>Araneae</taxon>
        <taxon>Araneomorphae</taxon>
        <taxon>Entelegynae</taxon>
        <taxon>Araneoidea</taxon>
        <taxon>Araneidae</taxon>
        <taxon>Araneus</taxon>
    </lineage>
</organism>
<name>A0A4Y2A1W0_ARAVE</name>
<comment type="caution">
    <text evidence="2">The sequence shown here is derived from an EMBL/GenBank/DDBJ whole genome shotgun (WGS) entry which is preliminary data.</text>
</comment>
<dbReference type="Proteomes" id="UP000499080">
    <property type="component" value="Unassembled WGS sequence"/>
</dbReference>
<proteinExistence type="predicted"/>
<keyword evidence="3" id="KW-1185">Reference proteome</keyword>
<feature type="compositionally biased region" description="Basic and acidic residues" evidence="1">
    <location>
        <begin position="26"/>
        <end position="42"/>
    </location>
</feature>
<dbReference type="AlphaFoldDB" id="A0A4Y2A1W0"/>
<dbReference type="EMBL" id="BGPR01000003">
    <property type="protein sequence ID" value="GBL73527.1"/>
    <property type="molecule type" value="Genomic_DNA"/>
</dbReference>
<evidence type="ECO:0000313" key="2">
    <source>
        <dbReference type="EMBL" id="GBL73527.1"/>
    </source>
</evidence>